<comment type="caution">
    <text evidence="6">The sequence shown here is derived from an EMBL/GenBank/DDBJ whole genome shotgun (WGS) entry which is preliminary data.</text>
</comment>
<dbReference type="Pfam" id="PF00440">
    <property type="entry name" value="TetR_N"/>
    <property type="match status" value="1"/>
</dbReference>
<evidence type="ECO:0000256" key="3">
    <source>
        <dbReference type="ARBA" id="ARBA00023163"/>
    </source>
</evidence>
<proteinExistence type="predicted"/>
<dbReference type="InterPro" id="IPR001647">
    <property type="entry name" value="HTH_TetR"/>
</dbReference>
<evidence type="ECO:0000256" key="1">
    <source>
        <dbReference type="ARBA" id="ARBA00023015"/>
    </source>
</evidence>
<sequence length="198" mass="22328">MDRHVSSRRRGQELEDALLDAAWEELAEVGYGRFTIEGVAARAGTSRPVIYRRWPNRSDLAVAAVRHHGAKDPVSTPDTGSVREDLIELLRRASSHRAEIAALFSVQMGEYFSETGKSPQDLRHELLSGRRQPFGVEEVLRRGIERGEIDPERLTRRIADLPTDLLRHELLMTLQPASDATITEIVDDIFLPLVRTRG</sequence>
<name>A0ABP8U8J9_9ACTN</name>
<dbReference type="PANTHER" id="PTHR30055:SF148">
    <property type="entry name" value="TETR-FAMILY TRANSCRIPTIONAL REGULATOR"/>
    <property type="match status" value="1"/>
</dbReference>
<dbReference type="RefSeq" id="WP_345430633.1">
    <property type="nucleotide sequence ID" value="NZ_BAABHK010000002.1"/>
</dbReference>
<dbReference type="Gene3D" id="1.10.357.10">
    <property type="entry name" value="Tetracycline Repressor, domain 2"/>
    <property type="match status" value="1"/>
</dbReference>
<organism evidence="6 7">
    <name type="scientific">Actinoallomurus vinaceus</name>
    <dbReference type="NCBI Taxonomy" id="1080074"/>
    <lineage>
        <taxon>Bacteria</taxon>
        <taxon>Bacillati</taxon>
        <taxon>Actinomycetota</taxon>
        <taxon>Actinomycetes</taxon>
        <taxon>Streptosporangiales</taxon>
        <taxon>Thermomonosporaceae</taxon>
        <taxon>Actinoallomurus</taxon>
    </lineage>
</organism>
<dbReference type="SUPFAM" id="SSF46689">
    <property type="entry name" value="Homeodomain-like"/>
    <property type="match status" value="1"/>
</dbReference>
<dbReference type="SUPFAM" id="SSF48498">
    <property type="entry name" value="Tetracyclin repressor-like, C-terminal domain"/>
    <property type="match status" value="1"/>
</dbReference>
<dbReference type="Proteomes" id="UP001501442">
    <property type="component" value="Unassembled WGS sequence"/>
</dbReference>
<dbReference type="PROSITE" id="PS50977">
    <property type="entry name" value="HTH_TETR_2"/>
    <property type="match status" value="1"/>
</dbReference>
<feature type="domain" description="HTH tetR-type" evidence="5">
    <location>
        <begin position="12"/>
        <end position="72"/>
    </location>
</feature>
<dbReference type="InterPro" id="IPR009057">
    <property type="entry name" value="Homeodomain-like_sf"/>
</dbReference>
<keyword evidence="1" id="KW-0805">Transcription regulation</keyword>
<dbReference type="InterPro" id="IPR011075">
    <property type="entry name" value="TetR_C"/>
</dbReference>
<keyword evidence="2 4" id="KW-0238">DNA-binding</keyword>
<evidence type="ECO:0000313" key="6">
    <source>
        <dbReference type="EMBL" id="GAA4623147.1"/>
    </source>
</evidence>
<reference evidence="7" key="1">
    <citation type="journal article" date="2019" name="Int. J. Syst. Evol. Microbiol.">
        <title>The Global Catalogue of Microorganisms (GCM) 10K type strain sequencing project: providing services to taxonomists for standard genome sequencing and annotation.</title>
        <authorList>
            <consortium name="The Broad Institute Genomics Platform"/>
            <consortium name="The Broad Institute Genome Sequencing Center for Infectious Disease"/>
            <person name="Wu L."/>
            <person name="Ma J."/>
        </authorList>
    </citation>
    <scope>NUCLEOTIDE SEQUENCE [LARGE SCALE GENOMIC DNA]</scope>
    <source>
        <strain evidence="7">JCM 17939</strain>
    </source>
</reference>
<dbReference type="Pfam" id="PF16859">
    <property type="entry name" value="TetR_C_11"/>
    <property type="match status" value="1"/>
</dbReference>
<keyword evidence="3" id="KW-0804">Transcription</keyword>
<accession>A0ABP8U8J9</accession>
<dbReference type="Gene3D" id="1.10.10.60">
    <property type="entry name" value="Homeodomain-like"/>
    <property type="match status" value="1"/>
</dbReference>
<evidence type="ECO:0000256" key="2">
    <source>
        <dbReference type="ARBA" id="ARBA00023125"/>
    </source>
</evidence>
<dbReference type="InterPro" id="IPR050109">
    <property type="entry name" value="HTH-type_TetR-like_transc_reg"/>
</dbReference>
<feature type="DNA-binding region" description="H-T-H motif" evidence="4">
    <location>
        <begin position="35"/>
        <end position="54"/>
    </location>
</feature>
<evidence type="ECO:0000259" key="5">
    <source>
        <dbReference type="PROSITE" id="PS50977"/>
    </source>
</evidence>
<gene>
    <name evidence="6" type="ORF">GCM10023196_018140</name>
</gene>
<evidence type="ECO:0000313" key="7">
    <source>
        <dbReference type="Proteomes" id="UP001501442"/>
    </source>
</evidence>
<dbReference type="InterPro" id="IPR036271">
    <property type="entry name" value="Tet_transcr_reg_TetR-rel_C_sf"/>
</dbReference>
<dbReference type="PANTHER" id="PTHR30055">
    <property type="entry name" value="HTH-TYPE TRANSCRIPTIONAL REGULATOR RUTR"/>
    <property type="match status" value="1"/>
</dbReference>
<dbReference type="EMBL" id="BAABHK010000002">
    <property type="protein sequence ID" value="GAA4623147.1"/>
    <property type="molecule type" value="Genomic_DNA"/>
</dbReference>
<keyword evidence="7" id="KW-1185">Reference proteome</keyword>
<protein>
    <submittedName>
        <fullName evidence="6">TetR/AcrR family transcriptional regulator</fullName>
    </submittedName>
</protein>
<dbReference type="PRINTS" id="PR00455">
    <property type="entry name" value="HTHTETR"/>
</dbReference>
<evidence type="ECO:0000256" key="4">
    <source>
        <dbReference type="PROSITE-ProRule" id="PRU00335"/>
    </source>
</evidence>